<dbReference type="RefSeq" id="WP_249296976.1">
    <property type="nucleotide sequence ID" value="NZ_JACRSX010000001.1"/>
</dbReference>
<name>A0ABR7MXZ0_9FIRM</name>
<keyword evidence="3" id="KW-1185">Reference proteome</keyword>
<reference evidence="2 3" key="1">
    <citation type="submission" date="2020-08" db="EMBL/GenBank/DDBJ databases">
        <title>Genome public.</title>
        <authorList>
            <person name="Liu C."/>
            <person name="Sun Q."/>
        </authorList>
    </citation>
    <scope>NUCLEOTIDE SEQUENCE [LARGE SCALE GENOMIC DNA]</scope>
    <source>
        <strain evidence="2 3">NSJ-37</strain>
    </source>
</reference>
<sequence length="148" mass="16401">MGEKLKKIIWYMITVLCGFAGMDLLYRMTVQSVTAADPEKVNLSASYGMVLALRYPVLCAMIIFFAVFGVIGYVCIGRNGAMEIRMNHQGKAEIIVYGVLQLCLLVLMVFGSGVYHAVQIFATVLLSVSLYMCVVWAGNIHRFVKMTA</sequence>
<comment type="caution">
    <text evidence="2">The sequence shown here is derived from an EMBL/GenBank/DDBJ whole genome shotgun (WGS) entry which is preliminary data.</text>
</comment>
<keyword evidence="1" id="KW-0812">Transmembrane</keyword>
<feature type="transmembrane region" description="Helical" evidence="1">
    <location>
        <begin position="94"/>
        <end position="114"/>
    </location>
</feature>
<feature type="transmembrane region" description="Helical" evidence="1">
    <location>
        <begin position="9"/>
        <end position="29"/>
    </location>
</feature>
<keyword evidence="1" id="KW-0472">Membrane</keyword>
<evidence type="ECO:0000313" key="2">
    <source>
        <dbReference type="EMBL" id="MBC8561254.1"/>
    </source>
</evidence>
<proteinExistence type="predicted"/>
<protein>
    <submittedName>
        <fullName evidence="2">Uncharacterized protein</fullName>
    </submittedName>
</protein>
<organism evidence="2 3">
    <name type="scientific">Jutongia huaianensis</name>
    <dbReference type="NCBI Taxonomy" id="2763668"/>
    <lineage>
        <taxon>Bacteria</taxon>
        <taxon>Bacillati</taxon>
        <taxon>Bacillota</taxon>
        <taxon>Clostridia</taxon>
        <taxon>Lachnospirales</taxon>
        <taxon>Lachnospiraceae</taxon>
        <taxon>Jutongia</taxon>
    </lineage>
</organism>
<accession>A0ABR7MXZ0</accession>
<feature type="transmembrane region" description="Helical" evidence="1">
    <location>
        <begin position="120"/>
        <end position="138"/>
    </location>
</feature>
<evidence type="ECO:0000313" key="3">
    <source>
        <dbReference type="Proteomes" id="UP000606193"/>
    </source>
</evidence>
<dbReference type="EMBL" id="JACRSX010000001">
    <property type="protein sequence ID" value="MBC8561254.1"/>
    <property type="molecule type" value="Genomic_DNA"/>
</dbReference>
<feature type="transmembrane region" description="Helical" evidence="1">
    <location>
        <begin position="49"/>
        <end position="74"/>
    </location>
</feature>
<keyword evidence="1" id="KW-1133">Transmembrane helix</keyword>
<gene>
    <name evidence="2" type="ORF">H8704_01170</name>
</gene>
<dbReference type="Proteomes" id="UP000606193">
    <property type="component" value="Unassembled WGS sequence"/>
</dbReference>
<evidence type="ECO:0000256" key="1">
    <source>
        <dbReference type="SAM" id="Phobius"/>
    </source>
</evidence>